<evidence type="ECO:0000259" key="1">
    <source>
        <dbReference type="PROSITE" id="PS51379"/>
    </source>
</evidence>
<dbReference type="InterPro" id="IPR030948">
    <property type="entry name" value="TAT_var_transloc_signal_dom"/>
</dbReference>
<dbReference type="CDD" id="cd10551">
    <property type="entry name" value="PsrB"/>
    <property type="match status" value="1"/>
</dbReference>
<dbReference type="CDD" id="cd02784">
    <property type="entry name" value="MopB_CT_PHLH"/>
    <property type="match status" value="1"/>
</dbReference>
<dbReference type="Gene3D" id="3.40.50.740">
    <property type="match status" value="1"/>
</dbReference>
<sequence length="1090" mass="117774">MKRKWIHPEEPQTGKRYWRSPAELEQRSEFLSTLGVEFPAGDTLTEEEAGNSRRDFLKLMGASAGMMGLAACRRPVVNILPYTNHVEWVIPGKSLLYASAMPTPTGAVPMVVTTHEGRPTHLSGNPLHPVGGGLDSFAQASVLDLYDPERSQFPTIGGKSATWAEANKGLENISAEVKKDGGASLAVVVGRGTSPTVQRLLGEVKAALPQAKLFSYEAINSAAQNAANNEVLGATTKTFVRWSKALRIISLDCDFLSLDPVAGETIKEFTKQRAQDKPSPEMNRLYVLENRYTLTGGMADHRKPLAASLIPAAAAIIAELLDIKDGSALAAAAPAGLKDWLAPAVRDLIDNKGRSVVVAGSRHGAEVHALVAAINNALGAYGSTIELLEGGPAAATLGTAAELETALASGSVKTLVSLTPSNLLFDAPASVAKSIQEKGVKIVHLGHLPNDTARAALLHIPAAHYLESWSDVRASDGTYSVVQPMIQPLYDGTSEIEVLLALLGRKKIGPVEKPADGSAPAEDPAYQAVRDTFAQVAGSLDETKWNLSLRDGFLKGSGYVKSSGVINAGAVAGIVSKAKAPTAPSDKALEVVLTPDAGVYDGRYISNSWLQEVPDPITKLSWDNAAWIGSVTFRALELKNGQMVKITVGDKTLTLPAIEAPGHVQNSITIPLGYGQTQLGFVASDTKGTGRGFNAYPLRSAAAEFVLTGATLEKTPEIYQLAISQDQNTMEGRAVYREGTLETFAKTPDFAVKTGLDSHIPENISLYKGQVGKKTETNPDGFDYEKKHQWGMVIDLSKCLGCTACVVACQSENNIAVVGKDQVIKGRLMQWIRMDRYFAMSEWGADKAKSDEVNIDPTAEQLENAEMVHQPLACQQCESAPCETVCPVNATVHTDDGLNAMVYNRCIGTRYCANNCPYTARRFNWFDYNKRPLDELYWGPLSTPEKTGVRESLQLQKNPNVTVRMRGVIEKCTYCVQRIEAAKIKQKQTQRDSKNFRVPTDTVKVACQAACSADAITFGDMADRNSAIAKVKGFKDEKDPSKDLPEHPRNYELLKYIGTRPRTSYLARLRNPNKAMPGADKIAAWSAHQN</sequence>
<dbReference type="SUPFAM" id="SSF53706">
    <property type="entry name" value="Formate dehydrogenase/DMSO reductase, domains 1-3"/>
    <property type="match status" value="1"/>
</dbReference>
<keyword evidence="3" id="KW-1185">Reference proteome</keyword>
<dbReference type="Gene3D" id="3.30.70.20">
    <property type="match status" value="2"/>
</dbReference>
<dbReference type="AlphaFoldDB" id="A0A512MDX1"/>
<dbReference type="InterPro" id="IPR017896">
    <property type="entry name" value="4Fe4S_Fe-S-bd"/>
</dbReference>
<dbReference type="PROSITE" id="PS51318">
    <property type="entry name" value="TAT"/>
    <property type="match status" value="1"/>
</dbReference>
<evidence type="ECO:0000313" key="2">
    <source>
        <dbReference type="EMBL" id="GEP44926.1"/>
    </source>
</evidence>
<dbReference type="PANTHER" id="PTHR42783">
    <property type="entry name" value="GLUTAMATE SYNTHASE [NADPH] SMALL CHAIN"/>
    <property type="match status" value="1"/>
</dbReference>
<feature type="domain" description="4Fe-4S ferredoxin-type" evidence="1">
    <location>
        <begin position="865"/>
        <end position="896"/>
    </location>
</feature>
<proteinExistence type="predicted"/>
<protein>
    <submittedName>
        <fullName evidence="2">Molybdopterin oxidoreductase</fullName>
    </submittedName>
</protein>
<dbReference type="EMBL" id="BKAG01000038">
    <property type="protein sequence ID" value="GEP44926.1"/>
    <property type="molecule type" value="Genomic_DNA"/>
</dbReference>
<dbReference type="PROSITE" id="PS51379">
    <property type="entry name" value="4FE4S_FER_2"/>
    <property type="match status" value="3"/>
</dbReference>
<dbReference type="PANTHER" id="PTHR42783:SF3">
    <property type="entry name" value="GLUTAMATE SYNTHASE [NADPH] SMALL CHAIN-RELATED"/>
    <property type="match status" value="1"/>
</dbReference>
<dbReference type="Pfam" id="PF12838">
    <property type="entry name" value="Fer4_7"/>
    <property type="match status" value="1"/>
</dbReference>
<gene>
    <name evidence="2" type="ORF">BGE01nite_42170</name>
</gene>
<dbReference type="Proteomes" id="UP000321577">
    <property type="component" value="Unassembled WGS sequence"/>
</dbReference>
<dbReference type="RefSeq" id="WP_146853342.1">
    <property type="nucleotide sequence ID" value="NZ_BKAG01000038.1"/>
</dbReference>
<comment type="caution">
    <text evidence="2">The sequence shown here is derived from an EMBL/GenBank/DDBJ whole genome shotgun (WGS) entry which is preliminary data.</text>
</comment>
<dbReference type="OrthoDB" id="9779457at2"/>
<name>A0A512MDX1_9BACT</name>
<feature type="domain" description="4Fe-4S ferredoxin-type" evidence="1">
    <location>
        <begin position="790"/>
        <end position="820"/>
    </location>
</feature>
<feature type="domain" description="4Fe-4S ferredoxin-type" evidence="1">
    <location>
        <begin position="897"/>
        <end position="926"/>
    </location>
</feature>
<dbReference type="SUPFAM" id="SSF54862">
    <property type="entry name" value="4Fe-4S ferredoxins"/>
    <property type="match status" value="1"/>
</dbReference>
<dbReference type="InterPro" id="IPR006311">
    <property type="entry name" value="TAT_signal"/>
</dbReference>
<dbReference type="InterPro" id="IPR019546">
    <property type="entry name" value="TAT_signal_bac_arc"/>
</dbReference>
<dbReference type="Gene3D" id="3.30.2070.10">
    <property type="entry name" value="Formate dehydrogenase/DMSO reductase"/>
    <property type="match status" value="1"/>
</dbReference>
<dbReference type="NCBIfam" id="TIGR01409">
    <property type="entry name" value="TAT_signal_seq"/>
    <property type="match status" value="1"/>
</dbReference>
<evidence type="ECO:0000313" key="3">
    <source>
        <dbReference type="Proteomes" id="UP000321577"/>
    </source>
</evidence>
<reference evidence="2 3" key="1">
    <citation type="submission" date="2019-07" db="EMBL/GenBank/DDBJ databases">
        <title>Whole genome shotgun sequence of Brevifollis gellanilyticus NBRC 108608.</title>
        <authorList>
            <person name="Hosoyama A."/>
            <person name="Uohara A."/>
            <person name="Ohji S."/>
            <person name="Ichikawa N."/>
        </authorList>
    </citation>
    <scope>NUCLEOTIDE SEQUENCE [LARGE SCALE GENOMIC DNA]</scope>
    <source>
        <strain evidence="2 3">NBRC 108608</strain>
    </source>
</reference>
<dbReference type="NCBIfam" id="TIGR04519">
    <property type="entry name" value="MoCo_extend_TAT"/>
    <property type="match status" value="1"/>
</dbReference>
<organism evidence="2 3">
    <name type="scientific">Brevifollis gellanilyticus</name>
    <dbReference type="NCBI Taxonomy" id="748831"/>
    <lineage>
        <taxon>Bacteria</taxon>
        <taxon>Pseudomonadati</taxon>
        <taxon>Verrucomicrobiota</taxon>
        <taxon>Verrucomicrobiia</taxon>
        <taxon>Verrucomicrobiales</taxon>
        <taxon>Verrucomicrobiaceae</taxon>
    </lineage>
</organism>
<accession>A0A512MDX1</accession>